<accession>A0ACB8UW99</accession>
<comment type="caution">
    <text evidence="1">The sequence shown here is derived from an EMBL/GenBank/DDBJ whole genome shotgun (WGS) entry which is preliminary data.</text>
</comment>
<name>A0ACB8UW99_9EURO</name>
<evidence type="ECO:0000313" key="1">
    <source>
        <dbReference type="EMBL" id="KAI2386639.1"/>
    </source>
</evidence>
<dbReference type="EMBL" id="JALBCA010000046">
    <property type="protein sequence ID" value="KAI2386639.1"/>
    <property type="molecule type" value="Genomic_DNA"/>
</dbReference>
<reference evidence="1" key="1">
    <citation type="journal article" date="2022" name="bioRxiv">
        <title>Population genetic analysis of Ophidiomyces ophidiicola, the causative agent of snake fungal disease, indicates recent introductions to the USA.</title>
        <authorList>
            <person name="Ladner J.T."/>
            <person name="Palmer J.M."/>
            <person name="Ettinger C.L."/>
            <person name="Stajich J.E."/>
            <person name="Farrell T.M."/>
            <person name="Glorioso B.M."/>
            <person name="Lawson B."/>
            <person name="Price S.J."/>
            <person name="Stengle A.G."/>
            <person name="Grear D.A."/>
            <person name="Lorch J.M."/>
        </authorList>
    </citation>
    <scope>NUCLEOTIDE SEQUENCE</scope>
    <source>
        <strain evidence="1">NWHC 24266-5</strain>
    </source>
</reference>
<proteinExistence type="predicted"/>
<sequence length="389" mass="43035">MAGDSNSPLKANGKRKLDPDIEVDINAPEPPSKKALRKAKKKSVSAKIDITQSTGLQPKAQDVPKELTKKRSGFGIWIGNLPFSASQDNLLQFFTTLGSFNANEIIRIHLPNGEKRNGKQQNKGFAYIDFSTSAAVPRAIALSEKLLLGRAVLIKDANNFSGRPEKSGDNKDDSARRPGNPASNKIFVGNLGFDVTKQILEEHYKSCGGISHVHLATFEDSGKCKGYGWVEFDDLDAAEAAVRGFVRVPDGEHIEVNEESLAHVEAEHGEKTKRKLKEKKVWVNRLMGRSLRVDFAEDSSTRYKKRFGKEGFDRRPQPPTNGGGVQDGSLPPTDEVPRENHYESWRGERRTQLRPKGKKVGSGGRYSEETVQRLSGAIVEAEGKKIKFD</sequence>
<gene>
    <name evidence="1" type="primary">NOP13</name>
    <name evidence="1" type="ORF">LOY88_003499</name>
</gene>
<protein>
    <submittedName>
        <fullName evidence="1">Nucleolar protein 13</fullName>
    </submittedName>
</protein>
<organism evidence="1">
    <name type="scientific">Ophidiomyces ophidiicola</name>
    <dbReference type="NCBI Taxonomy" id="1387563"/>
    <lineage>
        <taxon>Eukaryota</taxon>
        <taxon>Fungi</taxon>
        <taxon>Dikarya</taxon>
        <taxon>Ascomycota</taxon>
        <taxon>Pezizomycotina</taxon>
        <taxon>Eurotiomycetes</taxon>
        <taxon>Eurotiomycetidae</taxon>
        <taxon>Onygenales</taxon>
        <taxon>Onygenaceae</taxon>
        <taxon>Ophidiomyces</taxon>
    </lineage>
</organism>